<keyword evidence="4" id="KW-0961">Cell wall biogenesis/degradation</keyword>
<evidence type="ECO:0000259" key="6">
    <source>
        <dbReference type="SMART" id="SM00925"/>
    </source>
</evidence>
<dbReference type="InterPro" id="IPR026044">
    <property type="entry name" value="MltA"/>
</dbReference>
<evidence type="ECO:0000313" key="7">
    <source>
        <dbReference type="EMBL" id="SEM44564.1"/>
    </source>
</evidence>
<dbReference type="EC" id="4.2.2.n1" evidence="2"/>
<dbReference type="RefSeq" id="WP_093883761.1">
    <property type="nucleotide sequence ID" value="NZ_FOBS01000016.1"/>
</dbReference>
<evidence type="ECO:0000256" key="2">
    <source>
        <dbReference type="ARBA" id="ARBA00012587"/>
    </source>
</evidence>
<dbReference type="SUPFAM" id="SSF50685">
    <property type="entry name" value="Barwin-like endoglucanases"/>
    <property type="match status" value="1"/>
</dbReference>
<dbReference type="AlphaFoldDB" id="A0A1H7YFA8"/>
<dbReference type="InterPro" id="IPR036908">
    <property type="entry name" value="RlpA-like_sf"/>
</dbReference>
<dbReference type="GO" id="GO:0008933">
    <property type="term" value="F:peptidoglycan lytic transglycosylase activity"/>
    <property type="evidence" value="ECO:0007669"/>
    <property type="project" value="TreeGrafter"/>
</dbReference>
<dbReference type="Pfam" id="PF03562">
    <property type="entry name" value="MltA"/>
    <property type="match status" value="1"/>
</dbReference>
<dbReference type="Proteomes" id="UP000198744">
    <property type="component" value="Unassembled WGS sequence"/>
</dbReference>
<evidence type="ECO:0000256" key="3">
    <source>
        <dbReference type="ARBA" id="ARBA00023239"/>
    </source>
</evidence>
<dbReference type="CDD" id="cd14485">
    <property type="entry name" value="mltA_like_LT_A"/>
    <property type="match status" value="1"/>
</dbReference>
<dbReference type="PANTHER" id="PTHR30124:SF0">
    <property type="entry name" value="MEMBRANE-BOUND LYTIC MUREIN TRANSGLYCOSYLASE A"/>
    <property type="match status" value="1"/>
</dbReference>
<dbReference type="GO" id="GO:0071555">
    <property type="term" value="P:cell wall organization"/>
    <property type="evidence" value="ECO:0007669"/>
    <property type="project" value="UniProtKB-KW"/>
</dbReference>
<dbReference type="STRING" id="43775.SAMN04489760_1167"/>
<organism evidence="7 8">
    <name type="scientific">Syntrophus gentianae</name>
    <dbReference type="NCBI Taxonomy" id="43775"/>
    <lineage>
        <taxon>Bacteria</taxon>
        <taxon>Pseudomonadati</taxon>
        <taxon>Thermodesulfobacteriota</taxon>
        <taxon>Syntrophia</taxon>
        <taxon>Syntrophales</taxon>
        <taxon>Syntrophaceae</taxon>
        <taxon>Syntrophus</taxon>
    </lineage>
</organism>
<name>A0A1H7YFA8_9BACT</name>
<evidence type="ECO:0000256" key="1">
    <source>
        <dbReference type="ARBA" id="ARBA00001420"/>
    </source>
</evidence>
<dbReference type="EMBL" id="FOBS01000016">
    <property type="protein sequence ID" value="SEM44564.1"/>
    <property type="molecule type" value="Genomic_DNA"/>
</dbReference>
<accession>A0A1H7YFA8</accession>
<dbReference type="OrthoDB" id="9783686at2"/>
<evidence type="ECO:0000313" key="8">
    <source>
        <dbReference type="Proteomes" id="UP000198744"/>
    </source>
</evidence>
<dbReference type="CDD" id="cd14668">
    <property type="entry name" value="mlta_B"/>
    <property type="match status" value="1"/>
</dbReference>
<gene>
    <name evidence="7" type="ORF">SAMN04489760_1167</name>
</gene>
<dbReference type="GO" id="GO:0019867">
    <property type="term" value="C:outer membrane"/>
    <property type="evidence" value="ECO:0007669"/>
    <property type="project" value="InterPro"/>
</dbReference>
<keyword evidence="3" id="KW-0456">Lyase</keyword>
<keyword evidence="8" id="KW-1185">Reference proteome</keyword>
<evidence type="ECO:0000256" key="5">
    <source>
        <dbReference type="ARBA" id="ARBA00030918"/>
    </source>
</evidence>
<dbReference type="Gene3D" id="2.40.40.10">
    <property type="entry name" value="RlpA-like domain"/>
    <property type="match status" value="1"/>
</dbReference>
<dbReference type="PROSITE" id="PS51257">
    <property type="entry name" value="PROKAR_LIPOPROTEIN"/>
    <property type="match status" value="1"/>
</dbReference>
<dbReference type="GO" id="GO:0004553">
    <property type="term" value="F:hydrolase activity, hydrolyzing O-glycosyl compounds"/>
    <property type="evidence" value="ECO:0007669"/>
    <property type="project" value="InterPro"/>
</dbReference>
<comment type="catalytic activity">
    <reaction evidence="1">
        <text>Exolytic cleavage of the (1-&gt;4)-beta-glycosidic linkage between N-acetylmuramic acid (MurNAc) and N-acetylglucosamine (GlcNAc) residues in peptidoglycan, from either the reducing or the non-reducing ends of the peptidoglycan chains, with concomitant formation of a 1,6-anhydrobond in the MurNAc residue.</text>
        <dbReference type="EC" id="4.2.2.n1"/>
    </reaction>
</comment>
<dbReference type="Gene3D" id="2.40.240.50">
    <property type="entry name" value="Barwin-like endoglucanases"/>
    <property type="match status" value="1"/>
</dbReference>
<dbReference type="InterPro" id="IPR010611">
    <property type="entry name" value="3D_dom"/>
</dbReference>
<dbReference type="Pfam" id="PF06725">
    <property type="entry name" value="3D"/>
    <property type="match status" value="1"/>
</dbReference>
<dbReference type="GO" id="GO:0009253">
    <property type="term" value="P:peptidoglycan catabolic process"/>
    <property type="evidence" value="ECO:0007669"/>
    <property type="project" value="TreeGrafter"/>
</dbReference>
<sequence>MKYRQNFFLLLFVVVVALAGCARKGTYIPGPPPPDHSLTEETAQGLDFEDDLDTASLLLAIDRSLNYYNRTRRERIFQLADRKVSAQKMKESLLAFRSIVSSNANPEEKKKQIADKFVLLRASGEKGDGAVLFTGYYQPLLEGSLTRTKKCRYPLYRTPPDLVVEKGPGNKGLIGRKVNGQLVPYYSRRDIDMEGVLKDKGLELLWVSDPVELNSLHTQGSAKIRLEDGRMLTVGYAQNNGRPYRSVIQYLLDQNKIDKGNASYRNFKAWLKGKSDQEIHEILSHNERYVFFRFLDREPIGALGEPVTPERSIATDPDYFPQGALAFIRLRKPVLDAEGNASRRIAFSRFVLNQDKGSAIKGPGRVDLFCGFGPKAQTTAGTLKEKGELYFLISK</sequence>
<dbReference type="PANTHER" id="PTHR30124">
    <property type="entry name" value="MEMBRANE-BOUND LYTIC MUREIN TRANSGLYCOSYLASE A"/>
    <property type="match status" value="1"/>
</dbReference>
<evidence type="ECO:0000256" key="4">
    <source>
        <dbReference type="ARBA" id="ARBA00023316"/>
    </source>
</evidence>
<protein>
    <recommendedName>
        <fullName evidence="2">peptidoglycan lytic exotransglycosylase</fullName>
        <ecNumber evidence="2">4.2.2.n1</ecNumber>
    </recommendedName>
    <alternativeName>
        <fullName evidence="5">Murein hydrolase A</fullName>
    </alternativeName>
</protein>
<feature type="domain" description="Lytic transglycosylase MltA" evidence="6">
    <location>
        <begin position="140"/>
        <end position="293"/>
    </location>
</feature>
<dbReference type="PIRSF" id="PIRSF019422">
    <property type="entry name" value="MltA"/>
    <property type="match status" value="1"/>
</dbReference>
<dbReference type="GO" id="GO:0009254">
    <property type="term" value="P:peptidoglycan turnover"/>
    <property type="evidence" value="ECO:0007669"/>
    <property type="project" value="InterPro"/>
</dbReference>
<proteinExistence type="predicted"/>
<dbReference type="SMART" id="SM00925">
    <property type="entry name" value="MltA"/>
    <property type="match status" value="1"/>
</dbReference>
<reference evidence="7 8" key="1">
    <citation type="submission" date="2016-10" db="EMBL/GenBank/DDBJ databases">
        <authorList>
            <person name="de Groot N.N."/>
        </authorList>
    </citation>
    <scope>NUCLEOTIDE SEQUENCE [LARGE SCALE GENOMIC DNA]</scope>
    <source>
        <strain evidence="7 8">DSM 8423</strain>
    </source>
</reference>
<dbReference type="InterPro" id="IPR005300">
    <property type="entry name" value="MltA_B"/>
</dbReference>